<keyword evidence="2" id="KW-0472">Membrane</keyword>
<dbReference type="PRINTS" id="PR01217">
    <property type="entry name" value="PRICHEXTENSN"/>
</dbReference>
<feature type="compositionally biased region" description="Low complexity" evidence="1">
    <location>
        <begin position="941"/>
        <end position="1001"/>
    </location>
</feature>
<dbReference type="RefSeq" id="WP_026205806.1">
    <property type="nucleotide sequence ID" value="NZ_JBIAZU010000006.1"/>
</dbReference>
<keyword evidence="2" id="KW-1133">Transmembrane helix</keyword>
<dbReference type="InterPro" id="IPR018490">
    <property type="entry name" value="cNMP-bd_dom_sf"/>
</dbReference>
<dbReference type="SUPFAM" id="SSF51206">
    <property type="entry name" value="cAMP-binding domain-like"/>
    <property type="match status" value="1"/>
</dbReference>
<feature type="transmembrane region" description="Helical" evidence="2">
    <location>
        <begin position="323"/>
        <end position="345"/>
    </location>
</feature>
<reference evidence="3 4" key="1">
    <citation type="submission" date="2024-10" db="EMBL/GenBank/DDBJ databases">
        <title>The Natural Products Discovery Center: Release of the First 8490 Sequenced Strains for Exploring Actinobacteria Biosynthetic Diversity.</title>
        <authorList>
            <person name="Kalkreuter E."/>
            <person name="Kautsar S.A."/>
            <person name="Yang D."/>
            <person name="Bader C.D."/>
            <person name="Teijaro C.N."/>
            <person name="Fluegel L."/>
            <person name="Davis C.M."/>
            <person name="Simpson J.R."/>
            <person name="Lauterbach L."/>
            <person name="Steele A.D."/>
            <person name="Gui C."/>
            <person name="Meng S."/>
            <person name="Li G."/>
            <person name="Viehrig K."/>
            <person name="Ye F."/>
            <person name="Su P."/>
            <person name="Kiefer A.F."/>
            <person name="Nichols A."/>
            <person name="Cepeda A.J."/>
            <person name="Yan W."/>
            <person name="Fan B."/>
            <person name="Jiang Y."/>
            <person name="Adhikari A."/>
            <person name="Zheng C.-J."/>
            <person name="Schuster L."/>
            <person name="Cowan T.M."/>
            <person name="Smanski M.J."/>
            <person name="Chevrette M.G."/>
            <person name="De Carvalho L.P.S."/>
            <person name="Shen B."/>
        </authorList>
    </citation>
    <scope>NUCLEOTIDE SEQUENCE [LARGE SCALE GENOMIC DNA]</scope>
    <source>
        <strain evidence="3 4">NPDC000087</strain>
    </source>
</reference>
<feature type="region of interest" description="Disordered" evidence="1">
    <location>
        <begin position="929"/>
        <end position="1047"/>
    </location>
</feature>
<keyword evidence="4" id="KW-1185">Reference proteome</keyword>
<dbReference type="Proteomes" id="UP001602245">
    <property type="component" value="Unassembled WGS sequence"/>
</dbReference>
<organism evidence="3 4">
    <name type="scientific">Paractinoplanes globisporus</name>
    <dbReference type="NCBI Taxonomy" id="113565"/>
    <lineage>
        <taxon>Bacteria</taxon>
        <taxon>Bacillati</taxon>
        <taxon>Actinomycetota</taxon>
        <taxon>Actinomycetes</taxon>
        <taxon>Micromonosporales</taxon>
        <taxon>Micromonosporaceae</taxon>
        <taxon>Paractinoplanes</taxon>
    </lineage>
</organism>
<feature type="transmembrane region" description="Helical" evidence="2">
    <location>
        <begin position="223"/>
        <end position="241"/>
    </location>
</feature>
<keyword evidence="2" id="KW-0812">Transmembrane</keyword>
<feature type="transmembrane region" description="Helical" evidence="2">
    <location>
        <begin position="287"/>
        <end position="311"/>
    </location>
</feature>
<dbReference type="EMBL" id="JBIAZU010000006">
    <property type="protein sequence ID" value="MFF5294000.1"/>
    <property type="molecule type" value="Genomic_DNA"/>
</dbReference>
<proteinExistence type="predicted"/>
<feature type="transmembrane region" description="Helical" evidence="2">
    <location>
        <begin position="746"/>
        <end position="766"/>
    </location>
</feature>
<gene>
    <name evidence="3" type="ORF">ACFY35_31585</name>
</gene>
<evidence type="ECO:0000313" key="3">
    <source>
        <dbReference type="EMBL" id="MFF5294000.1"/>
    </source>
</evidence>
<name>A0ABW6WNH4_9ACTN</name>
<protein>
    <submittedName>
        <fullName evidence="3">Cyclic nucleotide-binding protein</fullName>
    </submittedName>
</protein>
<evidence type="ECO:0000313" key="4">
    <source>
        <dbReference type="Proteomes" id="UP001602245"/>
    </source>
</evidence>
<evidence type="ECO:0000256" key="1">
    <source>
        <dbReference type="SAM" id="MobiDB-lite"/>
    </source>
</evidence>
<comment type="caution">
    <text evidence="3">The sequence shown here is derived from an EMBL/GenBank/DDBJ whole genome shotgun (WGS) entry which is preliminary data.</text>
</comment>
<sequence>MTYVETRISVWEALAGRAPGEPLGPADPGLWGAVVERLNPARARPVLRAGIETVELTSVRGSAYVMLRSPDDGGRACYLRLTPQEWQLAQMMDGTRTVARLVAEFARLAGRLAPDQVRRVVADLAGNRMLDELPVDAFRPLQQIQHKALPERVGSGLLAVIRGRRMMVVDIDGFVSGLYRTVGRFFFTKVVAILLAIVAVLGLGIFAVTWWRGSQAVFLTNGSYLLGALVLLLLNVLALACHELGHALATKHAGREVPSAGLLVYFGIPSVFVDTTDAWMAGRRARILVTAAGPLTGLVLAGSMQLAGLAFPAIGALAFKLSFAWYLNGLFNLNPFLALDGYYLLMDWLEIPNLRARGIAWVTSRLRGRPPAWAGLDIEGKIVALYGVLALLWLVIAANLLYRVWADRVSGLVTGLWHNGAGGRALLGLILIGLFAPIIYLLVGRLAVWWRRYRERSAERAREADAPRRLAALRASDLGGLPEPALAGLAARAHWLRPRSGRQLVVAGGAQQEVYVVVDGAMQARRAGDPGGMIRHHVGPGGVVGLANALTGRSTQLNWHTAGTTLLTVPTATVATVIGPLAGPPPKDRSEAETLFADTPALAELNHDARLALIVAAHPVDLQPGDPVILPGPTHAVVVESGVIATQDGVELRRGTLIGPVGDGDPGMVAQTRTQVRLWVIPDASALPPLVGATVPVVAGPPLPGGRATTASGVHGAGVYPPLAVPPGPPDGTEDPEVDRRFKRRMWWLVLLFLLLALLLTVANFAPGPAWAEMPTDRVLLSANQGPLSVVDGATTVKIAQGGRRYVGEGSWIEVPAGSEGRLTFSGGSVAVLCPGSRTNVGALWTDKGRHYATHGTLGVDTGRLLVDTASTSGAFRPLSLVVLRLSGDVKNTGRAWYAVDPSDVTVSTGSAVVAGVPVAATSGDLTCGDGVVVTPPAAGPSESPSDSPTEEPTLVTPSASVPSTTVNVPTTIPQPRRTTQPNPVTTTTRPPATTTRAPTTTPTPPTTRPTTKPTTSPSTSPSSSPSTSPSRSPSPSTSTSTPPIIT</sequence>
<feature type="transmembrane region" description="Helical" evidence="2">
    <location>
        <begin position="425"/>
        <end position="450"/>
    </location>
</feature>
<evidence type="ECO:0000256" key="2">
    <source>
        <dbReference type="SAM" id="Phobius"/>
    </source>
</evidence>
<feature type="transmembrane region" description="Helical" evidence="2">
    <location>
        <begin position="383"/>
        <end position="405"/>
    </location>
</feature>
<feature type="transmembrane region" description="Helical" evidence="2">
    <location>
        <begin position="190"/>
        <end position="211"/>
    </location>
</feature>
<accession>A0ABW6WNH4</accession>
<feature type="compositionally biased region" description="Low complexity" evidence="1">
    <location>
        <begin position="1009"/>
        <end position="1047"/>
    </location>
</feature>